<dbReference type="AlphaFoldDB" id="A0AAN0RJP5"/>
<evidence type="ECO:0000313" key="2">
    <source>
        <dbReference type="EMBL" id="AII87419.1"/>
    </source>
</evidence>
<accession>A0AAN0RJP5</accession>
<organism evidence="2 3">
    <name type="scientific">Planktomarina temperata RCA23</name>
    <dbReference type="NCBI Taxonomy" id="666509"/>
    <lineage>
        <taxon>Bacteria</taxon>
        <taxon>Pseudomonadati</taxon>
        <taxon>Pseudomonadota</taxon>
        <taxon>Alphaproteobacteria</taxon>
        <taxon>Rhodobacterales</taxon>
        <taxon>Paracoccaceae</taxon>
        <taxon>Planktomarina</taxon>
    </lineage>
</organism>
<proteinExistence type="predicted"/>
<protein>
    <submittedName>
        <fullName evidence="2">3-oxoadipate enol-lactonase 2, alpha/beta hydrolase family</fullName>
    </submittedName>
</protein>
<reference evidence="2 3" key="1">
    <citation type="journal article" date="2014" name="ISME J.">
        <title>Adaptation of an abundant Roseobacter RCA organism to pelagic systems revealed by genomic and transcriptomic analyses.</title>
        <authorList>
            <person name="Voget S."/>
            <person name="Wemheuer B."/>
            <person name="Brinkhoff T."/>
            <person name="Vollmers J."/>
            <person name="Dietrich S."/>
            <person name="Giebel H.A."/>
            <person name="Beardsley C."/>
            <person name="Sardemann C."/>
            <person name="Bakenhus I."/>
            <person name="Billerbeck S."/>
            <person name="Daniel R."/>
            <person name="Simon M."/>
        </authorList>
    </citation>
    <scope>NUCLEOTIDE SEQUENCE [LARGE SCALE GENOMIC DNA]</scope>
    <source>
        <strain evidence="2 3">RCA23</strain>
    </source>
</reference>
<dbReference type="EMBL" id="CP003984">
    <property type="protein sequence ID" value="AII87419.1"/>
    <property type="molecule type" value="Genomic_DNA"/>
</dbReference>
<gene>
    <name evidence="2" type="ORF">RCA23_c18880</name>
</gene>
<dbReference type="KEGG" id="ptp:RCA23_c18880"/>
<evidence type="ECO:0000259" key="1">
    <source>
        <dbReference type="Pfam" id="PF00561"/>
    </source>
</evidence>
<dbReference type="PANTHER" id="PTHR43798">
    <property type="entry name" value="MONOACYLGLYCEROL LIPASE"/>
    <property type="match status" value="1"/>
</dbReference>
<dbReference type="InterPro" id="IPR000073">
    <property type="entry name" value="AB_hydrolase_1"/>
</dbReference>
<dbReference type="SUPFAM" id="SSF53474">
    <property type="entry name" value="alpha/beta-Hydrolases"/>
    <property type="match status" value="1"/>
</dbReference>
<dbReference type="Pfam" id="PF00561">
    <property type="entry name" value="Abhydrolase_1"/>
    <property type="match status" value="1"/>
</dbReference>
<name>A0AAN0RJP5_9RHOB</name>
<keyword evidence="2" id="KW-0378">Hydrolase</keyword>
<dbReference type="InterPro" id="IPR029058">
    <property type="entry name" value="AB_hydrolase_fold"/>
</dbReference>
<dbReference type="InterPro" id="IPR050266">
    <property type="entry name" value="AB_hydrolase_sf"/>
</dbReference>
<feature type="domain" description="AB hydrolase-1" evidence="1">
    <location>
        <begin position="19"/>
        <end position="248"/>
    </location>
</feature>
<sequence>MFRAADDTAYRLDGPEDGPPLVLIHGLGLSSSLWQAHLPALCGRYRVLSYDLYGHGQSAPAERPLNLSVFADQIARLLEETALGPAHLVGFSIGGMINRRVAMDHPHLVRSLVILNSPHDRGAQMQQEVETRAGKALDRGAEATLQAALERWFTPEFLASNAEIPQQVAAWRLQADRTSYGQSAWVLAHGVRELIRPVPALNVPSLVMTCAEDVGSTPQMSRDIAAEIAGAECQIIPKFKHLGLLEAPEAFTQPVFDFLQRV</sequence>
<dbReference type="GO" id="GO:0016787">
    <property type="term" value="F:hydrolase activity"/>
    <property type="evidence" value="ECO:0007669"/>
    <property type="project" value="UniProtKB-KW"/>
</dbReference>
<keyword evidence="3" id="KW-1185">Reference proteome</keyword>
<dbReference type="Proteomes" id="UP000028680">
    <property type="component" value="Chromosome"/>
</dbReference>
<dbReference type="Gene3D" id="3.40.50.1820">
    <property type="entry name" value="alpha/beta hydrolase"/>
    <property type="match status" value="1"/>
</dbReference>
<dbReference type="PRINTS" id="PR00111">
    <property type="entry name" value="ABHYDROLASE"/>
</dbReference>
<evidence type="ECO:0000313" key="3">
    <source>
        <dbReference type="Proteomes" id="UP000028680"/>
    </source>
</evidence>